<feature type="compositionally biased region" description="Basic and acidic residues" evidence="1">
    <location>
        <begin position="33"/>
        <end position="43"/>
    </location>
</feature>
<organism evidence="3 4">
    <name type="scientific">Methylobacterium jeotgali</name>
    <dbReference type="NCBI Taxonomy" id="381630"/>
    <lineage>
        <taxon>Bacteria</taxon>
        <taxon>Pseudomonadati</taxon>
        <taxon>Pseudomonadota</taxon>
        <taxon>Alphaproteobacteria</taxon>
        <taxon>Hyphomicrobiales</taxon>
        <taxon>Methylobacteriaceae</taxon>
        <taxon>Methylobacterium</taxon>
    </lineage>
</organism>
<reference evidence="3" key="2">
    <citation type="submission" date="2021-08" db="EMBL/GenBank/DDBJ databases">
        <authorList>
            <person name="Tani A."/>
            <person name="Ola A."/>
            <person name="Ogura Y."/>
            <person name="Katsura K."/>
            <person name="Hayashi T."/>
        </authorList>
    </citation>
    <scope>NUCLEOTIDE SEQUENCE</scope>
    <source>
        <strain evidence="3">LMG 23639</strain>
    </source>
</reference>
<feature type="chain" id="PRO_5045591627" evidence="2">
    <location>
        <begin position="20"/>
        <end position="237"/>
    </location>
</feature>
<gene>
    <name evidence="3" type="ORF">AOPFMNJM_2033</name>
</gene>
<keyword evidence="4" id="KW-1185">Reference proteome</keyword>
<evidence type="ECO:0000313" key="4">
    <source>
        <dbReference type="Proteomes" id="UP001055102"/>
    </source>
</evidence>
<evidence type="ECO:0000313" key="3">
    <source>
        <dbReference type="EMBL" id="GJE06711.1"/>
    </source>
</evidence>
<protein>
    <submittedName>
        <fullName evidence="3">Uncharacterized protein</fullName>
    </submittedName>
</protein>
<evidence type="ECO:0000256" key="2">
    <source>
        <dbReference type="SAM" id="SignalP"/>
    </source>
</evidence>
<dbReference type="Proteomes" id="UP001055102">
    <property type="component" value="Unassembled WGS sequence"/>
</dbReference>
<evidence type="ECO:0000256" key="1">
    <source>
        <dbReference type="SAM" id="MobiDB-lite"/>
    </source>
</evidence>
<feature type="signal peptide" evidence="2">
    <location>
        <begin position="1"/>
        <end position="19"/>
    </location>
</feature>
<keyword evidence="2" id="KW-0732">Signal</keyword>
<name>A0ABQ4SYG9_9HYPH</name>
<reference evidence="3" key="1">
    <citation type="journal article" date="2021" name="Front. Microbiol.">
        <title>Comprehensive Comparative Genomics and Phenotyping of Methylobacterium Species.</title>
        <authorList>
            <person name="Alessa O."/>
            <person name="Ogura Y."/>
            <person name="Fujitani Y."/>
            <person name="Takami H."/>
            <person name="Hayashi T."/>
            <person name="Sahin N."/>
            <person name="Tani A."/>
        </authorList>
    </citation>
    <scope>NUCLEOTIDE SEQUENCE</scope>
    <source>
        <strain evidence="3">LMG 23639</strain>
    </source>
</reference>
<accession>A0ABQ4SYG9</accession>
<dbReference type="EMBL" id="BPQR01000033">
    <property type="protein sequence ID" value="GJE06711.1"/>
    <property type="molecule type" value="Genomic_DNA"/>
</dbReference>
<comment type="caution">
    <text evidence="3">The sequence shown here is derived from an EMBL/GenBank/DDBJ whole genome shotgun (WGS) entry which is preliminary data.</text>
</comment>
<proteinExistence type="predicted"/>
<feature type="compositionally biased region" description="Low complexity" evidence="1">
    <location>
        <begin position="76"/>
        <end position="88"/>
    </location>
</feature>
<feature type="region of interest" description="Disordered" evidence="1">
    <location>
        <begin position="20"/>
        <end position="95"/>
    </location>
</feature>
<sequence>MRASLPLAIVLMMSSAAFAQPAPGWVDPPAKSARPDLKPETKAAPEPAPQAAAPAPEEEAAEPQVRSRPTRRARTASRPSRPAPEAAAQPMASTALPEGRLAESGAAAQALVLDYLESVSAPGAVMLGTAPRYYAPQVRFYGRVTGLPALLAEKRRFVQRWPERRYQPRPGATRTACSAALGLCRVETVIDYRAANPGRGLVSQGVMTAVFEVGFPGGRPVIVSETGRVVARAGDVS</sequence>